<name>A0A8J2VC29_9FLAO</name>
<feature type="transmembrane region" description="Helical" evidence="7">
    <location>
        <begin position="40"/>
        <end position="60"/>
    </location>
</feature>
<dbReference type="InterPro" id="IPR006153">
    <property type="entry name" value="Cation/H_exchanger_TM"/>
</dbReference>
<evidence type="ECO:0000256" key="4">
    <source>
        <dbReference type="ARBA" id="ARBA00022989"/>
    </source>
</evidence>
<evidence type="ECO:0000256" key="3">
    <source>
        <dbReference type="ARBA" id="ARBA00022692"/>
    </source>
</evidence>
<feature type="transmembrane region" description="Helical" evidence="7">
    <location>
        <begin position="318"/>
        <end position="339"/>
    </location>
</feature>
<feature type="transmembrane region" description="Helical" evidence="7">
    <location>
        <begin position="241"/>
        <end position="274"/>
    </location>
</feature>
<gene>
    <name evidence="9" type="ORF">GCM10011312_25330</name>
</gene>
<reference evidence="9" key="1">
    <citation type="journal article" date="2014" name="Int. J. Syst. Evol. Microbiol.">
        <title>Complete genome sequence of Corynebacterium casei LMG S-19264T (=DSM 44701T), isolated from a smear-ripened cheese.</title>
        <authorList>
            <consortium name="US DOE Joint Genome Institute (JGI-PGF)"/>
            <person name="Walter F."/>
            <person name="Albersmeier A."/>
            <person name="Kalinowski J."/>
            <person name="Ruckert C."/>
        </authorList>
    </citation>
    <scope>NUCLEOTIDE SEQUENCE</scope>
    <source>
        <strain evidence="9">CGMCC 1.12924</strain>
    </source>
</reference>
<keyword evidence="3 7" id="KW-0812">Transmembrane</keyword>
<feature type="transmembrane region" description="Helical" evidence="7">
    <location>
        <begin position="67"/>
        <end position="85"/>
    </location>
</feature>
<dbReference type="EMBL" id="BMGK01000013">
    <property type="protein sequence ID" value="GGE00852.1"/>
    <property type="molecule type" value="Genomic_DNA"/>
</dbReference>
<feature type="transmembrane region" description="Helical" evidence="7">
    <location>
        <begin position="381"/>
        <end position="401"/>
    </location>
</feature>
<dbReference type="InterPro" id="IPR038770">
    <property type="entry name" value="Na+/solute_symporter_sf"/>
</dbReference>
<organism evidence="9 10">
    <name type="scientific">Planktosalinus lacus</name>
    <dbReference type="NCBI Taxonomy" id="1526573"/>
    <lineage>
        <taxon>Bacteria</taxon>
        <taxon>Pseudomonadati</taxon>
        <taxon>Bacteroidota</taxon>
        <taxon>Flavobacteriia</taxon>
        <taxon>Flavobacteriales</taxon>
        <taxon>Flavobacteriaceae</taxon>
        <taxon>Planktosalinus</taxon>
    </lineage>
</organism>
<evidence type="ECO:0000259" key="8">
    <source>
        <dbReference type="Pfam" id="PF00999"/>
    </source>
</evidence>
<feature type="domain" description="Cation/H+ exchanger transmembrane" evidence="8">
    <location>
        <begin position="23"/>
        <end position="395"/>
    </location>
</feature>
<feature type="transmembrane region" description="Helical" evidence="7">
    <location>
        <begin position="286"/>
        <end position="306"/>
    </location>
</feature>
<feature type="transmembrane region" description="Helical" evidence="7">
    <location>
        <begin position="105"/>
        <end position="125"/>
    </location>
</feature>
<dbReference type="GO" id="GO:0016020">
    <property type="term" value="C:membrane"/>
    <property type="evidence" value="ECO:0007669"/>
    <property type="project" value="UniProtKB-SubCell"/>
</dbReference>
<dbReference type="AlphaFoldDB" id="A0A8J2VC29"/>
<dbReference type="Pfam" id="PF00999">
    <property type="entry name" value="Na_H_Exchanger"/>
    <property type="match status" value="1"/>
</dbReference>
<evidence type="ECO:0000256" key="7">
    <source>
        <dbReference type="SAM" id="Phobius"/>
    </source>
</evidence>
<comment type="caution">
    <text evidence="9">The sequence shown here is derived from an EMBL/GenBank/DDBJ whole genome shotgun (WGS) entry which is preliminary data.</text>
</comment>
<dbReference type="Proteomes" id="UP000652231">
    <property type="component" value="Unassembled WGS sequence"/>
</dbReference>
<keyword evidence="4 7" id="KW-1133">Transmembrane helix</keyword>
<dbReference type="GO" id="GO:1902600">
    <property type="term" value="P:proton transmembrane transport"/>
    <property type="evidence" value="ECO:0007669"/>
    <property type="project" value="InterPro"/>
</dbReference>
<evidence type="ECO:0000313" key="9">
    <source>
        <dbReference type="EMBL" id="GGE00852.1"/>
    </source>
</evidence>
<feature type="transmembrane region" description="Helical" evidence="7">
    <location>
        <begin position="203"/>
        <end position="221"/>
    </location>
</feature>
<evidence type="ECO:0000313" key="10">
    <source>
        <dbReference type="Proteomes" id="UP000652231"/>
    </source>
</evidence>
<feature type="transmembrane region" description="Helical" evidence="7">
    <location>
        <begin position="171"/>
        <end position="196"/>
    </location>
</feature>
<dbReference type="InterPro" id="IPR050794">
    <property type="entry name" value="CPA2_transporter"/>
</dbReference>
<keyword evidence="6 7" id="KW-0472">Membrane</keyword>
<feature type="transmembrane region" description="Helical" evidence="7">
    <location>
        <begin position="137"/>
        <end position="159"/>
    </location>
</feature>
<evidence type="ECO:0000256" key="6">
    <source>
        <dbReference type="ARBA" id="ARBA00023136"/>
    </source>
</evidence>
<feature type="transmembrane region" description="Helical" evidence="7">
    <location>
        <begin position="7"/>
        <end position="28"/>
    </location>
</feature>
<dbReference type="GO" id="GO:0015297">
    <property type="term" value="F:antiporter activity"/>
    <property type="evidence" value="ECO:0007669"/>
    <property type="project" value="InterPro"/>
</dbReference>
<dbReference type="PANTHER" id="PTHR32468:SF0">
    <property type="entry name" value="K(+)_H(+) ANTIPORTER 1"/>
    <property type="match status" value="1"/>
</dbReference>
<feature type="transmembrane region" description="Helical" evidence="7">
    <location>
        <begin position="351"/>
        <end position="375"/>
    </location>
</feature>
<accession>A0A8J2VC29</accession>
<sequence length="409" mass="45025">MTYLEIFVKVAVALALILAACQIIGGLAKYISQPRVVGEMIAGVMLGPTIFGNLFPDLYIQVFPQDVMPFLFVIANIGLSFYMFLVGSEINLSLFNKKLLKDAGVISASALLTPFIFGFLAMIFFGDALNTKEISTFSFTIFMGTAFAITAFPMLARILQDNNIIKTKIGGLAMVSASIQDVISWMLLGLVTVLSIGDSYTKILIMIFGAIIFVLFLFYMVRPFLTYFINKTKNPNQDNTAFSVVIFLLIVCAILTDYLGLYSVFGGFMLGLAMPRKQDFIEAVSIRVKDITLVLFLPVFFAFSGLNTDMTILSKSGILGPTIIILIFAFASKILPLFGSMRLRGYSKKDSFSIASLMNARGLMELIIANIGMMYGLIDQTLYAILVAIAIFTTVSALPLYKLSQKFKN</sequence>
<protein>
    <recommendedName>
        <fullName evidence="8">Cation/H+ exchanger transmembrane domain-containing protein</fullName>
    </recommendedName>
</protein>
<dbReference type="Gene3D" id="1.20.1530.20">
    <property type="match status" value="1"/>
</dbReference>
<keyword evidence="5" id="KW-0406">Ion transport</keyword>
<proteinExistence type="predicted"/>
<reference evidence="9" key="2">
    <citation type="submission" date="2020-09" db="EMBL/GenBank/DDBJ databases">
        <authorList>
            <person name="Sun Q."/>
            <person name="Zhou Y."/>
        </authorList>
    </citation>
    <scope>NUCLEOTIDE SEQUENCE</scope>
    <source>
        <strain evidence="9">CGMCC 1.12924</strain>
    </source>
</reference>
<evidence type="ECO:0000256" key="2">
    <source>
        <dbReference type="ARBA" id="ARBA00022448"/>
    </source>
</evidence>
<dbReference type="PANTHER" id="PTHR32468">
    <property type="entry name" value="CATION/H + ANTIPORTER"/>
    <property type="match status" value="1"/>
</dbReference>
<evidence type="ECO:0000256" key="1">
    <source>
        <dbReference type="ARBA" id="ARBA00004141"/>
    </source>
</evidence>
<keyword evidence="10" id="KW-1185">Reference proteome</keyword>
<dbReference type="RefSeq" id="WP_188443125.1">
    <property type="nucleotide sequence ID" value="NZ_BMGK01000013.1"/>
</dbReference>
<keyword evidence="2" id="KW-0813">Transport</keyword>
<evidence type="ECO:0000256" key="5">
    <source>
        <dbReference type="ARBA" id="ARBA00023065"/>
    </source>
</evidence>
<comment type="subcellular location">
    <subcellularLocation>
        <location evidence="1">Membrane</location>
        <topology evidence="1">Multi-pass membrane protein</topology>
    </subcellularLocation>
</comment>